<feature type="domain" description="G-protein coupled receptors family 1 profile" evidence="10">
    <location>
        <begin position="56"/>
        <end position="142"/>
    </location>
</feature>
<evidence type="ECO:0000256" key="5">
    <source>
        <dbReference type="ARBA" id="ARBA00023040"/>
    </source>
</evidence>
<keyword evidence="5" id="KW-0297">G-protein coupled receptor</keyword>
<comment type="similarity">
    <text evidence="2">Belongs to the G-protein coupled receptor 1 family.</text>
</comment>
<dbReference type="PANTHER" id="PTHR24235">
    <property type="entry name" value="NEUROPEPTIDE Y RECEPTOR"/>
    <property type="match status" value="1"/>
</dbReference>
<dbReference type="InterPro" id="IPR000276">
    <property type="entry name" value="GPCR_Rhodpsn"/>
</dbReference>
<evidence type="ECO:0000256" key="7">
    <source>
        <dbReference type="ARBA" id="ARBA00023170"/>
    </source>
</evidence>
<keyword evidence="3 9" id="KW-0812">Transmembrane</keyword>
<dbReference type="Proteomes" id="UP001516400">
    <property type="component" value="Unassembled WGS sequence"/>
</dbReference>
<comment type="subcellular location">
    <subcellularLocation>
        <location evidence="1">Membrane</location>
        <topology evidence="1">Multi-pass membrane protein</topology>
    </subcellularLocation>
</comment>
<dbReference type="Pfam" id="PF00001">
    <property type="entry name" value="7tm_1"/>
    <property type="match status" value="1"/>
</dbReference>
<evidence type="ECO:0000256" key="9">
    <source>
        <dbReference type="SAM" id="Phobius"/>
    </source>
</evidence>
<dbReference type="InterPro" id="IPR017452">
    <property type="entry name" value="GPCR_Rhodpsn_7TM"/>
</dbReference>
<evidence type="ECO:0000256" key="2">
    <source>
        <dbReference type="ARBA" id="ARBA00010663"/>
    </source>
</evidence>
<keyword evidence="7" id="KW-0675">Receptor</keyword>
<evidence type="ECO:0000313" key="12">
    <source>
        <dbReference type="Proteomes" id="UP001516400"/>
    </source>
</evidence>
<dbReference type="GO" id="GO:0004930">
    <property type="term" value="F:G protein-coupled receptor activity"/>
    <property type="evidence" value="ECO:0007669"/>
    <property type="project" value="UniProtKB-KW"/>
</dbReference>
<sequence length="142" mass="15929">MSNDSLYKEVVNDPDKIFNESNSLLEKYVQNRAIDEPAYTILIVMYSVLIIMGALGNTLVIISVVRKPAMRTPRNMFILNLAVSDLLLCTVTMPLTLMEILTKYFPLGNNEFICKIIGTLQAMSTFVSTISITAIALDRYQV</sequence>
<feature type="non-terminal residue" evidence="11">
    <location>
        <position position="142"/>
    </location>
</feature>
<keyword evidence="12" id="KW-1185">Reference proteome</keyword>
<dbReference type="GO" id="GO:0016020">
    <property type="term" value="C:membrane"/>
    <property type="evidence" value="ECO:0007669"/>
    <property type="project" value="UniProtKB-SubCell"/>
</dbReference>
<accession>A0ABD2MNR1</accession>
<feature type="transmembrane region" description="Helical" evidence="9">
    <location>
        <begin position="77"/>
        <end position="96"/>
    </location>
</feature>
<keyword evidence="4 9" id="KW-1133">Transmembrane helix</keyword>
<keyword evidence="8" id="KW-0807">Transducer</keyword>
<keyword evidence="6 9" id="KW-0472">Membrane</keyword>
<evidence type="ECO:0000256" key="6">
    <source>
        <dbReference type="ARBA" id="ARBA00023136"/>
    </source>
</evidence>
<name>A0ABD2MNR1_9CUCU</name>
<evidence type="ECO:0000256" key="3">
    <source>
        <dbReference type="ARBA" id="ARBA00022692"/>
    </source>
</evidence>
<evidence type="ECO:0000259" key="10">
    <source>
        <dbReference type="PROSITE" id="PS50262"/>
    </source>
</evidence>
<dbReference type="Gene3D" id="1.20.1070.10">
    <property type="entry name" value="Rhodopsin 7-helix transmembrane proteins"/>
    <property type="match status" value="1"/>
</dbReference>
<evidence type="ECO:0000313" key="11">
    <source>
        <dbReference type="EMBL" id="KAL3268012.1"/>
    </source>
</evidence>
<dbReference type="SUPFAM" id="SSF81321">
    <property type="entry name" value="Family A G protein-coupled receptor-like"/>
    <property type="match status" value="1"/>
</dbReference>
<organism evidence="11 12">
    <name type="scientific">Cryptolaemus montrouzieri</name>
    <dbReference type="NCBI Taxonomy" id="559131"/>
    <lineage>
        <taxon>Eukaryota</taxon>
        <taxon>Metazoa</taxon>
        <taxon>Ecdysozoa</taxon>
        <taxon>Arthropoda</taxon>
        <taxon>Hexapoda</taxon>
        <taxon>Insecta</taxon>
        <taxon>Pterygota</taxon>
        <taxon>Neoptera</taxon>
        <taxon>Endopterygota</taxon>
        <taxon>Coleoptera</taxon>
        <taxon>Polyphaga</taxon>
        <taxon>Cucujiformia</taxon>
        <taxon>Coccinelloidea</taxon>
        <taxon>Coccinellidae</taxon>
        <taxon>Scymninae</taxon>
        <taxon>Scymnini</taxon>
        <taxon>Cryptolaemus</taxon>
    </lineage>
</organism>
<gene>
    <name evidence="11" type="ORF">HHI36_007145</name>
</gene>
<comment type="caution">
    <text evidence="11">The sequence shown here is derived from an EMBL/GenBank/DDBJ whole genome shotgun (WGS) entry which is preliminary data.</text>
</comment>
<evidence type="ECO:0000256" key="4">
    <source>
        <dbReference type="ARBA" id="ARBA00022989"/>
    </source>
</evidence>
<feature type="transmembrane region" description="Helical" evidence="9">
    <location>
        <begin position="38"/>
        <end position="65"/>
    </location>
</feature>
<protein>
    <recommendedName>
        <fullName evidence="10">G-protein coupled receptors family 1 profile domain-containing protein</fullName>
    </recommendedName>
</protein>
<dbReference type="AlphaFoldDB" id="A0ABD2MNR1"/>
<reference evidence="11 12" key="1">
    <citation type="journal article" date="2021" name="BMC Biol.">
        <title>Horizontally acquired antibacterial genes associated with adaptive radiation of ladybird beetles.</title>
        <authorList>
            <person name="Li H.S."/>
            <person name="Tang X.F."/>
            <person name="Huang Y.H."/>
            <person name="Xu Z.Y."/>
            <person name="Chen M.L."/>
            <person name="Du X.Y."/>
            <person name="Qiu B.Y."/>
            <person name="Chen P.T."/>
            <person name="Zhang W."/>
            <person name="Slipinski A."/>
            <person name="Escalona H.E."/>
            <person name="Waterhouse R.M."/>
            <person name="Zwick A."/>
            <person name="Pang H."/>
        </authorList>
    </citation>
    <scope>NUCLEOTIDE SEQUENCE [LARGE SCALE GENOMIC DNA]</scope>
    <source>
        <strain evidence="11">SYSU2018</strain>
    </source>
</reference>
<evidence type="ECO:0000256" key="8">
    <source>
        <dbReference type="ARBA" id="ARBA00023224"/>
    </source>
</evidence>
<feature type="transmembrane region" description="Helical" evidence="9">
    <location>
        <begin position="116"/>
        <end position="137"/>
    </location>
</feature>
<dbReference type="PROSITE" id="PS50262">
    <property type="entry name" value="G_PROTEIN_RECEP_F1_2"/>
    <property type="match status" value="1"/>
</dbReference>
<evidence type="ECO:0000256" key="1">
    <source>
        <dbReference type="ARBA" id="ARBA00004141"/>
    </source>
</evidence>
<dbReference type="EMBL" id="JABFTP020000021">
    <property type="protein sequence ID" value="KAL3268012.1"/>
    <property type="molecule type" value="Genomic_DNA"/>
</dbReference>
<proteinExistence type="inferred from homology"/>
<dbReference type="PANTHER" id="PTHR24235:SF30">
    <property type="entry name" value="NEUROPEPTIDE F RECEPTOR"/>
    <property type="match status" value="1"/>
</dbReference>
<dbReference type="PRINTS" id="PR00237">
    <property type="entry name" value="GPCRRHODOPSN"/>
</dbReference>